<reference evidence="2 3" key="1">
    <citation type="submission" date="2012-02" db="EMBL/GenBank/DDBJ databases">
        <title>The Genome Sequence of Bacteroides nordii CL02T12C05.</title>
        <authorList>
            <consortium name="The Broad Institute Genome Sequencing Platform"/>
            <person name="Earl A."/>
            <person name="Ward D."/>
            <person name="Feldgarden M."/>
            <person name="Gevers D."/>
            <person name="Zitomersky N.L."/>
            <person name="Coyne M.J."/>
            <person name="Comstock L.E."/>
            <person name="Young S.K."/>
            <person name="Zeng Q."/>
            <person name="Gargeya S."/>
            <person name="Fitzgerald M."/>
            <person name="Haas B."/>
            <person name="Abouelleil A."/>
            <person name="Alvarado L."/>
            <person name="Arachchi H.M."/>
            <person name="Berlin A."/>
            <person name="Chapman S.B."/>
            <person name="Gearin G."/>
            <person name="Goldberg J."/>
            <person name="Griggs A."/>
            <person name="Gujja S."/>
            <person name="Hansen M."/>
            <person name="Heiman D."/>
            <person name="Howarth C."/>
            <person name="Larimer J."/>
            <person name="Lui A."/>
            <person name="MacDonald P.J.P."/>
            <person name="McCowen C."/>
            <person name="Montmayeur A."/>
            <person name="Murphy C."/>
            <person name="Neiman D."/>
            <person name="Pearson M."/>
            <person name="Priest M."/>
            <person name="Roberts A."/>
            <person name="Saif S."/>
            <person name="Shea T."/>
            <person name="Sisk P."/>
            <person name="Stolte C."/>
            <person name="Sykes S."/>
            <person name="Wortman J."/>
            <person name="Nusbaum C."/>
            <person name="Birren B."/>
        </authorList>
    </citation>
    <scope>NUCLEOTIDE SEQUENCE [LARGE SCALE GENOMIC DNA]</scope>
    <source>
        <strain evidence="2 3">CL02T12C05</strain>
    </source>
</reference>
<dbReference type="STRING" id="997884.HMPREF1068_00294"/>
<dbReference type="PATRIC" id="fig|997884.3.peg.316"/>
<organism evidence="2 3">
    <name type="scientific">Bacteroides nordii CL02T12C05</name>
    <dbReference type="NCBI Taxonomy" id="997884"/>
    <lineage>
        <taxon>Bacteria</taxon>
        <taxon>Pseudomonadati</taxon>
        <taxon>Bacteroidota</taxon>
        <taxon>Bacteroidia</taxon>
        <taxon>Bacteroidales</taxon>
        <taxon>Bacteroidaceae</taxon>
        <taxon>Bacteroides</taxon>
    </lineage>
</organism>
<evidence type="ECO:0000313" key="3">
    <source>
        <dbReference type="Proteomes" id="UP000003089"/>
    </source>
</evidence>
<keyword evidence="1" id="KW-0175">Coiled coil</keyword>
<feature type="coiled-coil region" evidence="1">
    <location>
        <begin position="31"/>
        <end position="60"/>
    </location>
</feature>
<comment type="caution">
    <text evidence="2">The sequence shown here is derived from an EMBL/GenBank/DDBJ whole genome shotgun (WGS) entry which is preliminary data.</text>
</comment>
<sequence length="69" mass="8406">MQTLLILILMSVVIFGSLAAIIPEDPVHKYFRKTIEEKKRMKKKKEAEELERRLREEDKYDNDYRKRHS</sequence>
<evidence type="ECO:0000313" key="2">
    <source>
        <dbReference type="EMBL" id="EIY54581.1"/>
    </source>
</evidence>
<name>I9SF81_9BACE</name>
<dbReference type="RefSeq" id="WP_007483096.1">
    <property type="nucleotide sequence ID" value="NZ_JH724314.1"/>
</dbReference>
<dbReference type="AlphaFoldDB" id="I9SF81"/>
<proteinExistence type="predicted"/>
<protein>
    <submittedName>
        <fullName evidence="2">Uncharacterized protein</fullName>
    </submittedName>
</protein>
<dbReference type="EMBL" id="AGXS01000003">
    <property type="protein sequence ID" value="EIY54581.1"/>
    <property type="molecule type" value="Genomic_DNA"/>
</dbReference>
<gene>
    <name evidence="2" type="ORF">HMPREF1068_00294</name>
</gene>
<accession>I9SF81</accession>
<dbReference type="HOGENOM" id="CLU_2767296_0_0_10"/>
<keyword evidence="3" id="KW-1185">Reference proteome</keyword>
<evidence type="ECO:0000256" key="1">
    <source>
        <dbReference type="SAM" id="Coils"/>
    </source>
</evidence>
<dbReference type="Proteomes" id="UP000003089">
    <property type="component" value="Unassembled WGS sequence"/>
</dbReference>